<dbReference type="InterPro" id="IPR029016">
    <property type="entry name" value="GAF-like_dom_sf"/>
</dbReference>
<dbReference type="Pfam" id="PF13185">
    <property type="entry name" value="GAF_2"/>
    <property type="match status" value="1"/>
</dbReference>
<proteinExistence type="predicted"/>
<evidence type="ECO:0000256" key="1">
    <source>
        <dbReference type="ARBA" id="ARBA00023015"/>
    </source>
</evidence>
<evidence type="ECO:0000313" key="7">
    <source>
        <dbReference type="Proteomes" id="UP001596978"/>
    </source>
</evidence>
<feature type="transmembrane region" description="Helical" evidence="4">
    <location>
        <begin position="64"/>
        <end position="88"/>
    </location>
</feature>
<organism evidence="6 7">
    <name type="scientific">Sungkyunkwania multivorans</name>
    <dbReference type="NCBI Taxonomy" id="1173618"/>
    <lineage>
        <taxon>Bacteria</taxon>
        <taxon>Pseudomonadati</taxon>
        <taxon>Bacteroidota</taxon>
        <taxon>Flavobacteriia</taxon>
        <taxon>Flavobacteriales</taxon>
        <taxon>Flavobacteriaceae</taxon>
        <taxon>Sungkyunkwania</taxon>
    </lineage>
</organism>
<evidence type="ECO:0000256" key="2">
    <source>
        <dbReference type="ARBA" id="ARBA00023125"/>
    </source>
</evidence>
<gene>
    <name evidence="6" type="ORF">ACFQ1M_14405</name>
</gene>
<keyword evidence="4" id="KW-1133">Transmembrane helix</keyword>
<comment type="caution">
    <text evidence="6">The sequence shown here is derived from an EMBL/GenBank/DDBJ whole genome shotgun (WGS) entry which is preliminary data.</text>
</comment>
<dbReference type="Gene3D" id="3.30.450.40">
    <property type="match status" value="1"/>
</dbReference>
<keyword evidence="4" id="KW-0812">Transmembrane</keyword>
<evidence type="ECO:0000259" key="5">
    <source>
        <dbReference type="PROSITE" id="PS01124"/>
    </source>
</evidence>
<evidence type="ECO:0000256" key="3">
    <source>
        <dbReference type="ARBA" id="ARBA00023163"/>
    </source>
</evidence>
<feature type="transmembrane region" description="Helical" evidence="4">
    <location>
        <begin position="179"/>
        <end position="201"/>
    </location>
</feature>
<dbReference type="Proteomes" id="UP001596978">
    <property type="component" value="Unassembled WGS sequence"/>
</dbReference>
<dbReference type="PROSITE" id="PS00041">
    <property type="entry name" value="HTH_ARAC_FAMILY_1"/>
    <property type="match status" value="1"/>
</dbReference>
<dbReference type="SMART" id="SM00342">
    <property type="entry name" value="HTH_ARAC"/>
    <property type="match status" value="1"/>
</dbReference>
<evidence type="ECO:0000313" key="6">
    <source>
        <dbReference type="EMBL" id="MFD0863403.1"/>
    </source>
</evidence>
<keyword evidence="2" id="KW-0238">DNA-binding</keyword>
<name>A0ABW3D3M2_9FLAO</name>
<feature type="transmembrane region" description="Helical" evidence="4">
    <location>
        <begin position="141"/>
        <end position="158"/>
    </location>
</feature>
<dbReference type="PANTHER" id="PTHR43280:SF29">
    <property type="entry name" value="ARAC-FAMILY TRANSCRIPTIONAL REGULATOR"/>
    <property type="match status" value="1"/>
</dbReference>
<dbReference type="RefSeq" id="WP_386409414.1">
    <property type="nucleotide sequence ID" value="NZ_JBHTJH010000017.1"/>
</dbReference>
<evidence type="ECO:0000256" key="4">
    <source>
        <dbReference type="SAM" id="Phobius"/>
    </source>
</evidence>
<accession>A0ABW3D3M2</accession>
<feature type="transmembrane region" description="Helical" evidence="4">
    <location>
        <begin position="100"/>
        <end position="121"/>
    </location>
</feature>
<keyword evidence="7" id="KW-1185">Reference proteome</keyword>
<feature type="transmembrane region" description="Helical" evidence="4">
    <location>
        <begin position="6"/>
        <end position="26"/>
    </location>
</feature>
<dbReference type="EMBL" id="JBHTJH010000017">
    <property type="protein sequence ID" value="MFD0863403.1"/>
    <property type="molecule type" value="Genomic_DNA"/>
</dbReference>
<feature type="transmembrane region" description="Helical" evidence="4">
    <location>
        <begin position="213"/>
        <end position="230"/>
    </location>
</feature>
<dbReference type="SUPFAM" id="SSF55781">
    <property type="entry name" value="GAF domain-like"/>
    <property type="match status" value="1"/>
</dbReference>
<dbReference type="InterPro" id="IPR009057">
    <property type="entry name" value="Homeodomain-like_sf"/>
</dbReference>
<feature type="transmembrane region" description="Helical" evidence="4">
    <location>
        <begin position="38"/>
        <end position="58"/>
    </location>
</feature>
<dbReference type="Pfam" id="PF12833">
    <property type="entry name" value="HTH_18"/>
    <property type="match status" value="1"/>
</dbReference>
<dbReference type="InterPro" id="IPR018062">
    <property type="entry name" value="HTH_AraC-typ_CS"/>
</dbReference>
<dbReference type="InterPro" id="IPR018060">
    <property type="entry name" value="HTH_AraC"/>
</dbReference>
<keyword evidence="4" id="KW-0472">Membrane</keyword>
<dbReference type="SMART" id="SM00065">
    <property type="entry name" value="GAF"/>
    <property type="match status" value="1"/>
</dbReference>
<protein>
    <submittedName>
        <fullName evidence="6">Helix-turn-helix domain-containing protein</fullName>
    </submittedName>
</protein>
<dbReference type="Gene3D" id="1.10.10.60">
    <property type="entry name" value="Homeodomain-like"/>
    <property type="match status" value="2"/>
</dbReference>
<sequence>MNWNTFNIIIASAAAIVVLICVIKLFSAWKSKSAPYLYWFLITSSIVILQVLAIDIGITKENQWLLVLYLPFQFLSPVLFTALTCTYLDRMALFKKYRYLLLMPFVIFFILYTFLKVNVVLDFDLVSSQTAAQISAEWDENSAVMLSLILGIWNYKIIKDYEIGFGNLSYKVVTKRTRWLRIMYTILIILTVLWGAIIIAMKLDDDLRGHGPYYPLWLLFLGFYYVFLFVGEKHLDKVEMAKAGELQSLEEITTNFQLLGLNKVFASDELQILEGQQYDVTAILSYFATSLFDKQKEEDVLWDITKNCIAKLDLEDCVIYLLDKERQMLVQKAAYGNKDKGQRKILSPIEIPVGKGVVGAAAKTREWQLVQDVNTEERYILDDQQRMSELAVPIAFEDELLGVLDSEHSQKAFFNERHVFLFQLIAKLTATKLQQVSKKSTMTITNDNAYFKELCYLLENEHIYRSTELNLTKASEKLNISSNYLSQLVNKIADCNFSDFVNKYRVEDAKSKLANPEFSSYTMLAIGLEAGFNSKSTFYNAFKKHTGMSPSDYKENHPIESKIL</sequence>
<dbReference type="InterPro" id="IPR003018">
    <property type="entry name" value="GAF"/>
</dbReference>
<dbReference type="PANTHER" id="PTHR43280">
    <property type="entry name" value="ARAC-FAMILY TRANSCRIPTIONAL REGULATOR"/>
    <property type="match status" value="1"/>
</dbReference>
<dbReference type="SUPFAM" id="SSF46689">
    <property type="entry name" value="Homeodomain-like"/>
    <property type="match status" value="1"/>
</dbReference>
<keyword evidence="3" id="KW-0804">Transcription</keyword>
<dbReference type="PROSITE" id="PS01124">
    <property type="entry name" value="HTH_ARAC_FAMILY_2"/>
    <property type="match status" value="1"/>
</dbReference>
<keyword evidence="1" id="KW-0805">Transcription regulation</keyword>
<reference evidence="7" key="1">
    <citation type="journal article" date="2019" name="Int. J. Syst. Evol. Microbiol.">
        <title>The Global Catalogue of Microorganisms (GCM) 10K type strain sequencing project: providing services to taxonomists for standard genome sequencing and annotation.</title>
        <authorList>
            <consortium name="The Broad Institute Genomics Platform"/>
            <consortium name="The Broad Institute Genome Sequencing Center for Infectious Disease"/>
            <person name="Wu L."/>
            <person name="Ma J."/>
        </authorList>
    </citation>
    <scope>NUCLEOTIDE SEQUENCE [LARGE SCALE GENOMIC DNA]</scope>
    <source>
        <strain evidence="7">CCUG 62952</strain>
    </source>
</reference>
<feature type="domain" description="HTH araC/xylS-type" evidence="5">
    <location>
        <begin position="452"/>
        <end position="556"/>
    </location>
</feature>